<evidence type="ECO:0000256" key="1">
    <source>
        <dbReference type="SAM" id="MobiDB-lite"/>
    </source>
</evidence>
<feature type="compositionally biased region" description="Polar residues" evidence="1">
    <location>
        <begin position="137"/>
        <end position="165"/>
    </location>
</feature>
<sequence length="211" mass="23296">MDSDNELGYKPPPEFQVEAAKEPLIDPSSTDSKELWLIQWPNSKELPGLDGQELSLKLHHDGKLGSFEDSSGKVFDLVSFAAQESNATVFLSSESESKIVGKISRLVSLVHYPDPNESQKPISSNLRHFQKSRGISLTNSSRQFSTQSTLLRNSQSTSGYSGSTHNSRRRSCLSEEGEPSKPLKRRRARDSTGSAERSTRDSERGHSAVTS</sequence>
<evidence type="ECO:0000313" key="2">
    <source>
        <dbReference type="Proteomes" id="UP000235220"/>
    </source>
</evidence>
<organism evidence="2 3">
    <name type="scientific">Juglans regia</name>
    <name type="common">English walnut</name>
    <dbReference type="NCBI Taxonomy" id="51240"/>
    <lineage>
        <taxon>Eukaryota</taxon>
        <taxon>Viridiplantae</taxon>
        <taxon>Streptophyta</taxon>
        <taxon>Embryophyta</taxon>
        <taxon>Tracheophyta</taxon>
        <taxon>Spermatophyta</taxon>
        <taxon>Magnoliopsida</taxon>
        <taxon>eudicotyledons</taxon>
        <taxon>Gunneridae</taxon>
        <taxon>Pentapetalae</taxon>
        <taxon>rosids</taxon>
        <taxon>fabids</taxon>
        <taxon>Fagales</taxon>
        <taxon>Juglandaceae</taxon>
        <taxon>Juglans</taxon>
    </lineage>
</organism>
<dbReference type="RefSeq" id="XP_035540024.1">
    <property type="nucleotide sequence ID" value="XM_035684131.1"/>
</dbReference>
<proteinExistence type="predicted"/>
<keyword evidence="2" id="KW-1185">Reference proteome</keyword>
<feature type="region of interest" description="Disordered" evidence="1">
    <location>
        <begin position="137"/>
        <end position="211"/>
    </location>
</feature>
<evidence type="ECO:0000313" key="3">
    <source>
        <dbReference type="RefSeq" id="XP_018829084.1"/>
    </source>
</evidence>
<dbReference type="InterPro" id="IPR038823">
    <property type="entry name" value="MED2_plant"/>
</dbReference>
<dbReference type="AlphaFoldDB" id="A0A2I4FBQ5"/>
<dbReference type="GeneID" id="108997331"/>
<dbReference type="PANTHER" id="PTHR36407">
    <property type="entry name" value="MEDIATOR-ASSOCIATED PROTEIN 2"/>
    <property type="match status" value="1"/>
</dbReference>
<feature type="region of interest" description="Disordered" evidence="1">
    <location>
        <begin position="1"/>
        <end position="28"/>
    </location>
</feature>
<dbReference type="STRING" id="51240.A0A2I4FBQ5"/>
<dbReference type="OrthoDB" id="1892825at2759"/>
<feature type="compositionally biased region" description="Basic and acidic residues" evidence="1">
    <location>
        <begin position="197"/>
        <end position="211"/>
    </location>
</feature>
<accession>A0A2I4FBQ5</accession>
<dbReference type="KEGG" id="jre:118344168"/>
<dbReference type="PANTHER" id="PTHR36407:SF1">
    <property type="entry name" value="MEDIATOR-ASSOCIATED PROTEIN 2"/>
    <property type="match status" value="1"/>
</dbReference>
<dbReference type="KEGG" id="jre:108997331"/>
<dbReference type="RefSeq" id="XP_018829084.1">
    <property type="nucleotide sequence ID" value="XM_018973539.2"/>
</dbReference>
<protein>
    <submittedName>
        <fullName evidence="3 4">Mediator-associated protein 2</fullName>
    </submittedName>
</protein>
<evidence type="ECO:0000313" key="4">
    <source>
        <dbReference type="RefSeq" id="XP_035540024.1"/>
    </source>
</evidence>
<name>A0A2I4FBQ5_JUGRE</name>
<dbReference type="Gramene" id="Jr13_11240_p1">
    <property type="protein sequence ID" value="cds.Jr13_11240_p1"/>
    <property type="gene ID" value="Jr13_11240"/>
</dbReference>
<reference evidence="3 4" key="1">
    <citation type="submission" date="2025-04" db="UniProtKB">
        <authorList>
            <consortium name="RefSeq"/>
        </authorList>
    </citation>
    <scope>IDENTIFICATION</scope>
    <source>
        <tissue evidence="3 4">Leaves</tissue>
    </source>
</reference>
<dbReference type="Gramene" id="Jr13_11250_p1">
    <property type="protein sequence ID" value="cds.Jr13_11250_p1"/>
    <property type="gene ID" value="Jr13_11250"/>
</dbReference>
<dbReference type="Proteomes" id="UP000235220">
    <property type="component" value="Chromosome 13"/>
</dbReference>
<gene>
    <name evidence="3" type="primary">LOC108997331</name>
    <name evidence="4" type="synonym">LOC118344168</name>
</gene>
<dbReference type="Gene3D" id="6.20.250.70">
    <property type="match status" value="1"/>
</dbReference>